<dbReference type="EMBL" id="CP002913">
    <property type="protein sequence ID" value="AEK19807.1"/>
    <property type="molecule type" value="Genomic_DNA"/>
</dbReference>
<organism evidence="2">
    <name type="scientific">Methanococcus maripaludis X1</name>
    <dbReference type="NCBI Taxonomy" id="1053692"/>
    <lineage>
        <taxon>Archaea</taxon>
        <taxon>Methanobacteriati</taxon>
        <taxon>Methanobacteriota</taxon>
        <taxon>Methanomada group</taxon>
        <taxon>Methanococci</taxon>
        <taxon>Methanococcales</taxon>
        <taxon>Methanococcaceae</taxon>
        <taxon>Methanococcus</taxon>
    </lineage>
</organism>
<dbReference type="HOGENOM" id="CLU_3003162_0_0_2"/>
<dbReference type="Proteomes" id="UP000008889">
    <property type="component" value="Chromosome"/>
</dbReference>
<sequence length="56" mass="6332">MERSPLVRSSVLRYVLSNGIGAEEDANTTNNEKVAPTKPVFPFKSNFIIFYPIIIF</sequence>
<name>G0GZS6_METMI</name>
<evidence type="ECO:0000313" key="1">
    <source>
        <dbReference type="EMBL" id="AEK19807.1"/>
    </source>
</evidence>
<evidence type="ECO:0000313" key="2">
    <source>
        <dbReference type="Proteomes" id="UP000008889"/>
    </source>
</evidence>
<proteinExistence type="predicted"/>
<gene>
    <name evidence="1" type="ORF">GYY_04660</name>
</gene>
<dbReference type="KEGG" id="mmd:GYY_04660"/>
<dbReference type="PATRIC" id="fig|1053692.7.peg.927"/>
<reference evidence="1 2" key="1">
    <citation type="journal article" date="2011" name="J. Bacteriol.">
        <title>Complete Genome Sequence of a Nonculturable Methanococcus maripaludis Strain Extracted in a Metagenomic Survey of Petroleum Reservoir Fluids.</title>
        <authorList>
            <person name="Wang X."/>
            <person name="Greenfield P."/>
            <person name="Li D."/>
            <person name="Hendry P."/>
            <person name="Volk H."/>
            <person name="Sutherland T.D."/>
        </authorList>
    </citation>
    <scope>NUCLEOTIDE SEQUENCE [LARGE SCALE GENOMIC DNA]</scope>
    <source>
        <strain evidence="1 2">X1</strain>
    </source>
</reference>
<protein>
    <submittedName>
        <fullName evidence="1">Uncharacterized protein</fullName>
    </submittedName>
</protein>
<dbReference type="AlphaFoldDB" id="G0GZS6"/>
<accession>G0GZS6</accession>